<dbReference type="AlphaFoldDB" id="A0A6A3E1N2"/>
<organism evidence="2 3">
    <name type="scientific">Phytophthora fragariae</name>
    <dbReference type="NCBI Taxonomy" id="53985"/>
    <lineage>
        <taxon>Eukaryota</taxon>
        <taxon>Sar</taxon>
        <taxon>Stramenopiles</taxon>
        <taxon>Oomycota</taxon>
        <taxon>Peronosporomycetes</taxon>
        <taxon>Peronosporales</taxon>
        <taxon>Peronosporaceae</taxon>
        <taxon>Phytophthora</taxon>
    </lineage>
</organism>
<protein>
    <submittedName>
        <fullName evidence="2">Uncharacterized protein</fullName>
    </submittedName>
</protein>
<comment type="caution">
    <text evidence="2">The sequence shown here is derived from an EMBL/GenBank/DDBJ whole genome shotgun (WGS) entry which is preliminary data.</text>
</comment>
<evidence type="ECO:0000313" key="2">
    <source>
        <dbReference type="EMBL" id="KAE8927759.1"/>
    </source>
</evidence>
<dbReference type="Proteomes" id="UP000429523">
    <property type="component" value="Unassembled WGS sequence"/>
</dbReference>
<proteinExistence type="predicted"/>
<name>A0A6A3E1N2_9STRA</name>
<evidence type="ECO:0000256" key="1">
    <source>
        <dbReference type="SAM" id="MobiDB-lite"/>
    </source>
</evidence>
<feature type="compositionally biased region" description="Polar residues" evidence="1">
    <location>
        <begin position="38"/>
        <end position="61"/>
    </location>
</feature>
<gene>
    <name evidence="2" type="ORF">PF009_g22076</name>
</gene>
<sequence>MSRQSGGGQSIRDDTRLEASGSSPEVATVEADERAPTATRSSQPDTDATSMGGTGQNTATVTAEDRGSRLRGPAGITAATSGDGDEKHLTAMPTPAMPEEADAVRRATPDKEGDGIVGRDHQQSKSVVERYDEAGRNDGDRVRQKPPAPDVTAPKAKVRRRPTKAGKDKRPAGNVLPRVGGGKGQ</sequence>
<reference evidence="2 3" key="1">
    <citation type="submission" date="2018-08" db="EMBL/GenBank/DDBJ databases">
        <title>Genomic investigation of the strawberry pathogen Phytophthora fragariae indicates pathogenicity is determined by transcriptional variation in three key races.</title>
        <authorList>
            <person name="Adams T.M."/>
            <person name="Armitage A.D."/>
            <person name="Sobczyk M.K."/>
            <person name="Bates H.J."/>
            <person name="Dunwell J.M."/>
            <person name="Nellist C.F."/>
            <person name="Harrison R.J."/>
        </authorList>
    </citation>
    <scope>NUCLEOTIDE SEQUENCE [LARGE SCALE GENOMIC DNA]</scope>
    <source>
        <strain evidence="2 3">NOV-9</strain>
    </source>
</reference>
<feature type="region of interest" description="Disordered" evidence="1">
    <location>
        <begin position="1"/>
        <end position="185"/>
    </location>
</feature>
<accession>A0A6A3E1N2</accession>
<evidence type="ECO:0000313" key="3">
    <source>
        <dbReference type="Proteomes" id="UP000429523"/>
    </source>
</evidence>
<dbReference type="EMBL" id="QXGF01001795">
    <property type="protein sequence ID" value="KAE8927759.1"/>
    <property type="molecule type" value="Genomic_DNA"/>
</dbReference>
<feature type="compositionally biased region" description="Basic and acidic residues" evidence="1">
    <location>
        <begin position="102"/>
        <end position="143"/>
    </location>
</feature>